<comment type="caution">
    <text evidence="2">The sequence shown here is derived from an EMBL/GenBank/DDBJ whole genome shotgun (WGS) entry which is preliminary data.</text>
</comment>
<gene>
    <name evidence="2" type="ORF">PMAYCL1PPCAC_04654</name>
</gene>
<sequence>MEKRRFSDDSSIELLERHNFQQVCCSILIRLAISVFFLLILSAALVWSFTNGETGVNYTGKIDKRDAAENFTVFITQFALNGRMTETFRGPDGTNQEATYHKSHSIWYQDDSRQELVQKYDAFLMIYARKDYTLYANTTSDGTITSCSIDRSLNYLKYIETIGLTRMLRPHGEKVQVKSNKYVYVYQGEPGLVQLPYYQSEAFLVLAYADAETGALLGYDTYFTGTETSNLFKREYWYGEMIPAEPKDQIPFEIPPMCADLL</sequence>
<proteinExistence type="predicted"/>
<reference evidence="3" key="1">
    <citation type="submission" date="2022-10" db="EMBL/GenBank/DDBJ databases">
        <title>Genome assembly of Pristionchus species.</title>
        <authorList>
            <person name="Yoshida K."/>
            <person name="Sommer R.J."/>
        </authorList>
    </citation>
    <scope>NUCLEOTIDE SEQUENCE [LARGE SCALE GENOMIC DNA]</scope>
    <source>
        <strain evidence="3">RS5460</strain>
    </source>
</reference>
<evidence type="ECO:0000313" key="2">
    <source>
        <dbReference type="EMBL" id="GMR34459.1"/>
    </source>
</evidence>
<feature type="transmembrane region" description="Helical" evidence="1">
    <location>
        <begin position="27"/>
        <end position="49"/>
    </location>
</feature>
<organism evidence="2 3">
    <name type="scientific">Pristionchus mayeri</name>
    <dbReference type="NCBI Taxonomy" id="1317129"/>
    <lineage>
        <taxon>Eukaryota</taxon>
        <taxon>Metazoa</taxon>
        <taxon>Ecdysozoa</taxon>
        <taxon>Nematoda</taxon>
        <taxon>Chromadorea</taxon>
        <taxon>Rhabditida</taxon>
        <taxon>Rhabditina</taxon>
        <taxon>Diplogasteromorpha</taxon>
        <taxon>Diplogasteroidea</taxon>
        <taxon>Neodiplogasteridae</taxon>
        <taxon>Pristionchus</taxon>
    </lineage>
</organism>
<evidence type="ECO:0000313" key="3">
    <source>
        <dbReference type="Proteomes" id="UP001328107"/>
    </source>
</evidence>
<name>A0AAN5CA31_9BILA</name>
<keyword evidence="1" id="KW-0472">Membrane</keyword>
<dbReference type="AlphaFoldDB" id="A0AAN5CA31"/>
<keyword evidence="1" id="KW-0812">Transmembrane</keyword>
<accession>A0AAN5CA31</accession>
<keyword evidence="3" id="KW-1185">Reference proteome</keyword>
<dbReference type="Proteomes" id="UP001328107">
    <property type="component" value="Unassembled WGS sequence"/>
</dbReference>
<keyword evidence="1" id="KW-1133">Transmembrane helix</keyword>
<dbReference type="EMBL" id="BTRK01000002">
    <property type="protein sequence ID" value="GMR34459.1"/>
    <property type="molecule type" value="Genomic_DNA"/>
</dbReference>
<evidence type="ECO:0000256" key="1">
    <source>
        <dbReference type="SAM" id="Phobius"/>
    </source>
</evidence>
<protein>
    <submittedName>
        <fullName evidence="2">Uncharacterized protein</fullName>
    </submittedName>
</protein>